<accession>A0AAD1IND8</accession>
<evidence type="ECO:0000313" key="1">
    <source>
        <dbReference type="EMBL" id="BBY18940.1"/>
    </source>
</evidence>
<protein>
    <submittedName>
        <fullName evidence="1">Uncharacterized protein</fullName>
    </submittedName>
</protein>
<dbReference type="EMBL" id="AP022586">
    <property type="protein sequence ID" value="BBY18940.1"/>
    <property type="molecule type" value="Genomic_DNA"/>
</dbReference>
<reference evidence="1 2" key="1">
    <citation type="journal article" date="2019" name="Emerg. Microbes Infect.">
        <title>Comprehensive subspecies identification of 175 nontuberculous mycobacteria species based on 7547 genomic profiles.</title>
        <authorList>
            <person name="Matsumoto Y."/>
            <person name="Kinjo T."/>
            <person name="Motooka D."/>
            <person name="Nabeya D."/>
            <person name="Jung N."/>
            <person name="Uechi K."/>
            <person name="Horii T."/>
            <person name="Iida T."/>
            <person name="Fujita J."/>
            <person name="Nakamura S."/>
        </authorList>
    </citation>
    <scope>NUCLEOTIDE SEQUENCE [LARGE SCALE GENOMIC DNA]</scope>
    <source>
        <strain evidence="1 2">JCM 17423</strain>
    </source>
</reference>
<dbReference type="AlphaFoldDB" id="A0AAD1IND8"/>
<proteinExistence type="predicted"/>
<gene>
    <name evidence="1" type="ORF">MLIT_45320</name>
</gene>
<keyword evidence="2" id="KW-1185">Reference proteome</keyword>
<organism evidence="1 2">
    <name type="scientific">Mycolicibacterium litorale</name>
    <dbReference type="NCBI Taxonomy" id="758802"/>
    <lineage>
        <taxon>Bacteria</taxon>
        <taxon>Bacillati</taxon>
        <taxon>Actinomycetota</taxon>
        <taxon>Actinomycetes</taxon>
        <taxon>Mycobacteriales</taxon>
        <taxon>Mycobacteriaceae</taxon>
        <taxon>Mycolicibacterium</taxon>
    </lineage>
</organism>
<name>A0AAD1IND8_9MYCO</name>
<evidence type="ECO:0000313" key="2">
    <source>
        <dbReference type="Proteomes" id="UP000466607"/>
    </source>
</evidence>
<sequence length="98" mass="10297">MTPGSAGLRSGHVAAGAQAANARIRDVPAADLRVGADNDCWEAPERVLSTGYATETLLFASGEACLRSKPANPQFRAFPSPDGSTDTNIWAVCTWMMA</sequence>
<dbReference type="Proteomes" id="UP000466607">
    <property type="component" value="Chromosome"/>
</dbReference>